<comment type="caution">
    <text evidence="1">The sequence shown here is derived from an EMBL/GenBank/DDBJ whole genome shotgun (WGS) entry which is preliminary data.</text>
</comment>
<evidence type="ECO:0000313" key="1">
    <source>
        <dbReference type="EMBL" id="KKL57199.1"/>
    </source>
</evidence>
<protein>
    <submittedName>
        <fullName evidence="1">Uncharacterized protein</fullName>
    </submittedName>
</protein>
<dbReference type="EMBL" id="LAZR01030244">
    <property type="protein sequence ID" value="KKL57199.1"/>
    <property type="molecule type" value="Genomic_DNA"/>
</dbReference>
<proteinExistence type="predicted"/>
<gene>
    <name evidence="1" type="ORF">LCGC14_2237780</name>
</gene>
<organism evidence="1">
    <name type="scientific">marine sediment metagenome</name>
    <dbReference type="NCBI Taxonomy" id="412755"/>
    <lineage>
        <taxon>unclassified sequences</taxon>
        <taxon>metagenomes</taxon>
        <taxon>ecological metagenomes</taxon>
    </lineage>
</organism>
<accession>A0A0F9D6H6</accession>
<dbReference type="AlphaFoldDB" id="A0A0F9D6H6"/>
<sequence>MDEEHLAILKEEGRISELIDVRDNVQNLEKAQGVEIPERNLVQQRKGSMEALRSGSEC</sequence>
<name>A0A0F9D6H6_9ZZZZ</name>
<reference evidence="1" key="1">
    <citation type="journal article" date="2015" name="Nature">
        <title>Complex archaea that bridge the gap between prokaryotes and eukaryotes.</title>
        <authorList>
            <person name="Spang A."/>
            <person name="Saw J.H."/>
            <person name="Jorgensen S.L."/>
            <person name="Zaremba-Niedzwiedzka K."/>
            <person name="Martijn J."/>
            <person name="Lind A.E."/>
            <person name="van Eijk R."/>
            <person name="Schleper C."/>
            <person name="Guy L."/>
            <person name="Ettema T.J."/>
        </authorList>
    </citation>
    <scope>NUCLEOTIDE SEQUENCE</scope>
</reference>